<accession>A0AAD3P7C8</accession>
<dbReference type="EMBL" id="BSYO01000002">
    <property type="protein sequence ID" value="GMH00808.1"/>
    <property type="molecule type" value="Genomic_DNA"/>
</dbReference>
<dbReference type="AlphaFoldDB" id="A0AAD3P7C8"/>
<keyword evidence="3" id="KW-1185">Reference proteome</keyword>
<feature type="region of interest" description="Disordered" evidence="1">
    <location>
        <begin position="1"/>
        <end position="30"/>
    </location>
</feature>
<protein>
    <submittedName>
        <fullName evidence="2">Uncharacterized protein</fullName>
    </submittedName>
</protein>
<evidence type="ECO:0000313" key="2">
    <source>
        <dbReference type="EMBL" id="GMH00808.1"/>
    </source>
</evidence>
<evidence type="ECO:0000256" key="1">
    <source>
        <dbReference type="SAM" id="MobiDB-lite"/>
    </source>
</evidence>
<proteinExistence type="predicted"/>
<name>A0AAD3P7C8_NEPGR</name>
<evidence type="ECO:0000313" key="3">
    <source>
        <dbReference type="Proteomes" id="UP001279734"/>
    </source>
</evidence>
<reference evidence="2" key="1">
    <citation type="submission" date="2023-05" db="EMBL/GenBank/DDBJ databases">
        <title>Nepenthes gracilis genome sequencing.</title>
        <authorList>
            <person name="Fukushima K."/>
        </authorList>
    </citation>
    <scope>NUCLEOTIDE SEQUENCE</scope>
    <source>
        <strain evidence="2">SING2019-196</strain>
    </source>
</reference>
<organism evidence="2 3">
    <name type="scientific">Nepenthes gracilis</name>
    <name type="common">Slender pitcher plant</name>
    <dbReference type="NCBI Taxonomy" id="150966"/>
    <lineage>
        <taxon>Eukaryota</taxon>
        <taxon>Viridiplantae</taxon>
        <taxon>Streptophyta</taxon>
        <taxon>Embryophyta</taxon>
        <taxon>Tracheophyta</taxon>
        <taxon>Spermatophyta</taxon>
        <taxon>Magnoliopsida</taxon>
        <taxon>eudicotyledons</taxon>
        <taxon>Gunneridae</taxon>
        <taxon>Pentapetalae</taxon>
        <taxon>Caryophyllales</taxon>
        <taxon>Nepenthaceae</taxon>
        <taxon>Nepenthes</taxon>
    </lineage>
</organism>
<gene>
    <name evidence="2" type="ORF">Nepgr_002647</name>
</gene>
<sequence>MLGSEGGKQQAEHPERTAKAPAAPYRRMSVEGRRGQPLKWRVPSGLHCWFRSHRLLSNPICPLTGPSDFMLGLPLVGDVLNGSGLISKDVDSVALVKTGCHKPHPDDRADTNACLLLLEPVSASDVLSEAVCWRFATAGCCPYRLFDAWSGVFFWYLLLVDEDWTWISCLMMEMGSDLVEVDCFPVCLYERWTSRLVG</sequence>
<dbReference type="Proteomes" id="UP001279734">
    <property type="component" value="Unassembled WGS sequence"/>
</dbReference>
<comment type="caution">
    <text evidence="2">The sequence shown here is derived from an EMBL/GenBank/DDBJ whole genome shotgun (WGS) entry which is preliminary data.</text>
</comment>